<comment type="caution">
    <text evidence="2">The sequence shown here is derived from an EMBL/GenBank/DDBJ whole genome shotgun (WGS) entry which is preliminary data.</text>
</comment>
<dbReference type="Proteomes" id="UP001229244">
    <property type="component" value="Unassembled WGS sequence"/>
</dbReference>
<dbReference type="Pfam" id="PF04519">
    <property type="entry name" value="Bactofilin"/>
    <property type="match status" value="1"/>
</dbReference>
<dbReference type="EMBL" id="JAUSUL010000002">
    <property type="protein sequence ID" value="MDQ0315126.1"/>
    <property type="molecule type" value="Genomic_DNA"/>
</dbReference>
<feature type="region of interest" description="Disordered" evidence="1">
    <location>
        <begin position="118"/>
        <end position="206"/>
    </location>
</feature>
<feature type="compositionally biased region" description="Low complexity" evidence="1">
    <location>
        <begin position="170"/>
        <end position="183"/>
    </location>
</feature>
<dbReference type="AlphaFoldDB" id="A0AAE3VNW7"/>
<gene>
    <name evidence="2" type="ORF">J2S73_001583</name>
</gene>
<sequence length="206" mass="20873">MSVNDDIEFIVGPGTVVSGASIRVKGTALISGRFEGDLSADRTIIAATGVFAGTLSGSRLELHGGFDGDASLGEQALLGASARFSGTLSYRQLVVESGARLVGAVAPLDEAGQLEPLLRQPSEPSDDPPASNPPDAAPEPEPAGEPDADRPSETPRAASGSKPRQSANRTTGKPKSAASAKTATGRRSRTGSRKTADAPSGGKPKT</sequence>
<feature type="compositionally biased region" description="Pro residues" evidence="1">
    <location>
        <begin position="130"/>
        <end position="143"/>
    </location>
</feature>
<dbReference type="InterPro" id="IPR007607">
    <property type="entry name" value="BacA/B"/>
</dbReference>
<protein>
    <submittedName>
        <fullName evidence="2">Cytoskeletal protein CcmA (Bactofilin family)</fullName>
    </submittedName>
</protein>
<dbReference type="RefSeq" id="WP_306884965.1">
    <property type="nucleotide sequence ID" value="NZ_JAUSUL010000002.1"/>
</dbReference>
<organism evidence="2 3">
    <name type="scientific">Amorphus orientalis</name>
    <dbReference type="NCBI Taxonomy" id="649198"/>
    <lineage>
        <taxon>Bacteria</taxon>
        <taxon>Pseudomonadati</taxon>
        <taxon>Pseudomonadota</taxon>
        <taxon>Alphaproteobacteria</taxon>
        <taxon>Hyphomicrobiales</taxon>
        <taxon>Amorphaceae</taxon>
        <taxon>Amorphus</taxon>
    </lineage>
</organism>
<evidence type="ECO:0000313" key="2">
    <source>
        <dbReference type="EMBL" id="MDQ0315126.1"/>
    </source>
</evidence>
<evidence type="ECO:0000313" key="3">
    <source>
        <dbReference type="Proteomes" id="UP001229244"/>
    </source>
</evidence>
<evidence type="ECO:0000256" key="1">
    <source>
        <dbReference type="SAM" id="MobiDB-lite"/>
    </source>
</evidence>
<accession>A0AAE3VNW7</accession>
<proteinExistence type="predicted"/>
<reference evidence="2" key="1">
    <citation type="submission" date="2023-07" db="EMBL/GenBank/DDBJ databases">
        <title>Genomic Encyclopedia of Type Strains, Phase IV (KMG-IV): sequencing the most valuable type-strain genomes for metagenomic binning, comparative biology and taxonomic classification.</title>
        <authorList>
            <person name="Goeker M."/>
        </authorList>
    </citation>
    <scope>NUCLEOTIDE SEQUENCE</scope>
    <source>
        <strain evidence="2">DSM 21202</strain>
    </source>
</reference>
<keyword evidence="3" id="KW-1185">Reference proteome</keyword>
<name>A0AAE3VNW7_9HYPH</name>